<sequence>MHPIDPDVLLSELPLDYFTGLATFGALSEEAVDWLLRNGSIVRLDEGEILFEAGDRVDEFYIVLTGCLSSFRPLQTQLVLTRLCGAGEHVGFSAMIALHDRYSTAIAKQDSILLEISSSQFYQMHEVRSQAFGILLLNLTRELARNVGALGDKITKLSETLLS</sequence>
<reference evidence="2" key="1">
    <citation type="submission" date="2020-10" db="EMBL/GenBank/DDBJ databases">
        <title>Bacterium isolated from coastal waters sediment.</title>
        <authorList>
            <person name="Chen R.-J."/>
            <person name="Lu D.-C."/>
            <person name="Zhu K.-L."/>
            <person name="Du Z.-J."/>
        </authorList>
    </citation>
    <scope>NUCLEOTIDE SEQUENCE</scope>
    <source>
        <strain evidence="2">N1Y112</strain>
    </source>
</reference>
<evidence type="ECO:0000313" key="2">
    <source>
        <dbReference type="EMBL" id="MBE9398950.1"/>
    </source>
</evidence>
<proteinExistence type="predicted"/>
<organism evidence="2 3">
    <name type="scientific">Pontibacterium sinense</name>
    <dbReference type="NCBI Taxonomy" id="2781979"/>
    <lineage>
        <taxon>Bacteria</taxon>
        <taxon>Pseudomonadati</taxon>
        <taxon>Pseudomonadota</taxon>
        <taxon>Gammaproteobacteria</taxon>
        <taxon>Oceanospirillales</taxon>
        <taxon>Oceanospirillaceae</taxon>
        <taxon>Pontibacterium</taxon>
    </lineage>
</organism>
<keyword evidence="3" id="KW-1185">Reference proteome</keyword>
<gene>
    <name evidence="2" type="ORF">IOQ59_16950</name>
</gene>
<dbReference type="CDD" id="cd00038">
    <property type="entry name" value="CAP_ED"/>
    <property type="match status" value="1"/>
</dbReference>
<dbReference type="InterPro" id="IPR018490">
    <property type="entry name" value="cNMP-bd_dom_sf"/>
</dbReference>
<evidence type="ECO:0000259" key="1">
    <source>
        <dbReference type="PROSITE" id="PS50042"/>
    </source>
</evidence>
<dbReference type="Proteomes" id="UP000640333">
    <property type="component" value="Unassembled WGS sequence"/>
</dbReference>
<dbReference type="Gene3D" id="2.60.120.10">
    <property type="entry name" value="Jelly Rolls"/>
    <property type="match status" value="1"/>
</dbReference>
<dbReference type="SUPFAM" id="SSF51206">
    <property type="entry name" value="cAMP-binding domain-like"/>
    <property type="match status" value="1"/>
</dbReference>
<protein>
    <submittedName>
        <fullName evidence="2">Cyclic nucleotide-binding domain-containing protein</fullName>
    </submittedName>
</protein>
<dbReference type="SMART" id="SM00100">
    <property type="entry name" value="cNMP"/>
    <property type="match status" value="1"/>
</dbReference>
<feature type="domain" description="Cyclic nucleotide-binding" evidence="1">
    <location>
        <begin position="23"/>
        <end position="124"/>
    </location>
</feature>
<dbReference type="EMBL" id="JADEYS010000020">
    <property type="protein sequence ID" value="MBE9398950.1"/>
    <property type="molecule type" value="Genomic_DNA"/>
</dbReference>
<dbReference type="AlphaFoldDB" id="A0A8J7FCD8"/>
<dbReference type="Pfam" id="PF00027">
    <property type="entry name" value="cNMP_binding"/>
    <property type="match status" value="1"/>
</dbReference>
<dbReference type="PROSITE" id="PS50042">
    <property type="entry name" value="CNMP_BINDING_3"/>
    <property type="match status" value="1"/>
</dbReference>
<dbReference type="RefSeq" id="WP_193954645.1">
    <property type="nucleotide sequence ID" value="NZ_JADEYS010000020.1"/>
</dbReference>
<comment type="caution">
    <text evidence="2">The sequence shown here is derived from an EMBL/GenBank/DDBJ whole genome shotgun (WGS) entry which is preliminary data.</text>
</comment>
<evidence type="ECO:0000313" key="3">
    <source>
        <dbReference type="Proteomes" id="UP000640333"/>
    </source>
</evidence>
<dbReference type="InterPro" id="IPR000595">
    <property type="entry name" value="cNMP-bd_dom"/>
</dbReference>
<accession>A0A8J7FCD8</accession>
<dbReference type="InterPro" id="IPR014710">
    <property type="entry name" value="RmlC-like_jellyroll"/>
</dbReference>
<name>A0A8J7FCD8_9GAMM</name>